<dbReference type="Proteomes" id="UP000255165">
    <property type="component" value="Unassembled WGS sequence"/>
</dbReference>
<dbReference type="AlphaFoldDB" id="A0A370NP95"/>
<protein>
    <submittedName>
        <fullName evidence="1">Uncharacterized protein</fullName>
    </submittedName>
</protein>
<evidence type="ECO:0000313" key="2">
    <source>
        <dbReference type="Proteomes" id="UP000255165"/>
    </source>
</evidence>
<evidence type="ECO:0000313" key="1">
    <source>
        <dbReference type="EMBL" id="RDK07343.1"/>
    </source>
</evidence>
<reference evidence="2" key="1">
    <citation type="submission" date="2018-06" db="EMBL/GenBank/DDBJ databases">
        <authorList>
            <person name="Feng T."/>
            <person name="Jeon C.O."/>
        </authorList>
    </citation>
    <scope>NUCLEOTIDE SEQUENCE [LARGE SCALE GENOMIC DNA]</scope>
    <source>
        <strain evidence="2">S23</strain>
    </source>
</reference>
<proteinExistence type="predicted"/>
<keyword evidence="2" id="KW-1185">Reference proteome</keyword>
<dbReference type="EMBL" id="QKWJ01000043">
    <property type="protein sequence ID" value="RDK07343.1"/>
    <property type="molecule type" value="Genomic_DNA"/>
</dbReference>
<accession>A0A370NP95</accession>
<sequence length="78" mass="8556">MLFKFPGADVLLYAEGHIARRAIASAVGTRRGLRPWHVSTNNTREPDASRRRTGPGVDWGILKGVDILALIEGRIPAH</sequence>
<gene>
    <name evidence="1" type="ORF">DN412_26525</name>
</gene>
<name>A0A370NP95_9BURK</name>
<organism evidence="1 2">
    <name type="scientific">Cupriavidus lacunae</name>
    <dbReference type="NCBI Taxonomy" id="2666307"/>
    <lineage>
        <taxon>Bacteria</taxon>
        <taxon>Pseudomonadati</taxon>
        <taxon>Pseudomonadota</taxon>
        <taxon>Betaproteobacteria</taxon>
        <taxon>Burkholderiales</taxon>
        <taxon>Burkholderiaceae</taxon>
        <taxon>Cupriavidus</taxon>
    </lineage>
</organism>
<comment type="caution">
    <text evidence="1">The sequence shown here is derived from an EMBL/GenBank/DDBJ whole genome shotgun (WGS) entry which is preliminary data.</text>
</comment>